<comment type="subcellular location">
    <subcellularLocation>
        <location evidence="4">Cell membrane</location>
    </subcellularLocation>
    <subcellularLocation>
        <location evidence="1">Membrane</location>
        <topology evidence="1">Multi-pass membrane protein</topology>
    </subcellularLocation>
</comment>
<gene>
    <name evidence="7" type="ORF">FC678_07760</name>
</gene>
<evidence type="ECO:0000313" key="8">
    <source>
        <dbReference type="Proteomes" id="UP000309170"/>
    </source>
</evidence>
<dbReference type="PANTHER" id="PTHR22550">
    <property type="entry name" value="SPORE GERMINATION PROTEIN"/>
    <property type="match status" value="1"/>
</dbReference>
<dbReference type="EMBL" id="SZNT01000085">
    <property type="protein sequence ID" value="TKH13283.1"/>
    <property type="molecule type" value="Genomic_DNA"/>
</dbReference>
<organism evidence="7 8">
    <name type="scientific">Peribacillus simplex</name>
    <dbReference type="NCBI Taxonomy" id="1478"/>
    <lineage>
        <taxon>Bacteria</taxon>
        <taxon>Bacillati</taxon>
        <taxon>Bacillota</taxon>
        <taxon>Bacilli</taxon>
        <taxon>Bacillales</taxon>
        <taxon>Bacillaceae</taxon>
        <taxon>Peribacillus</taxon>
    </lineage>
</organism>
<accession>A0A9X9ET64</accession>
<evidence type="ECO:0000256" key="1">
    <source>
        <dbReference type="ARBA" id="ARBA00004141"/>
    </source>
</evidence>
<feature type="transmembrane region" description="Helical" evidence="6">
    <location>
        <begin position="363"/>
        <end position="382"/>
    </location>
</feature>
<protein>
    <submittedName>
        <fullName evidence="7">Spore germination protein</fullName>
    </submittedName>
</protein>
<evidence type="ECO:0000256" key="4">
    <source>
        <dbReference type="PIRNR" id="PIRNR005690"/>
    </source>
</evidence>
<dbReference type="PIRSF" id="PIRSF005690">
    <property type="entry name" value="GerBA"/>
    <property type="match status" value="1"/>
</dbReference>
<evidence type="ECO:0000256" key="5">
    <source>
        <dbReference type="SAM" id="MobiDB-lite"/>
    </source>
</evidence>
<feature type="region of interest" description="Disordered" evidence="5">
    <location>
        <begin position="17"/>
        <end position="66"/>
    </location>
</feature>
<keyword evidence="6" id="KW-0812">Transmembrane</keyword>
<feature type="compositionally biased region" description="Basic and acidic residues" evidence="5">
    <location>
        <begin position="17"/>
        <end position="31"/>
    </location>
</feature>
<dbReference type="InterPro" id="IPR050768">
    <property type="entry name" value="UPF0353/GerABKA_families"/>
</dbReference>
<evidence type="ECO:0000256" key="2">
    <source>
        <dbReference type="ARBA" id="ARBA00005278"/>
    </source>
</evidence>
<keyword evidence="3 4" id="KW-0472">Membrane</keyword>
<dbReference type="InterPro" id="IPR004995">
    <property type="entry name" value="Spore_Ger"/>
</dbReference>
<reference evidence="7 8" key="1">
    <citation type="journal article" date="2019" name="Environ. Microbiol.">
        <title>An active ?-lactamase is a part of an orchestrated cell wall stress resistance network of Bacillus subtilis and related rhizosphere species.</title>
        <authorList>
            <person name="Bucher T."/>
            <person name="Keren-Paz A."/>
            <person name="Hausser J."/>
            <person name="Olender T."/>
            <person name="Cytryn E."/>
            <person name="Kolodkin-Gal I."/>
        </authorList>
    </citation>
    <scope>NUCLEOTIDE SEQUENCE [LARGE SCALE GENOMIC DNA]</scope>
    <source>
        <strain evidence="7 8">I4</strain>
    </source>
</reference>
<proteinExistence type="inferred from homology"/>
<sequence>MRGLALKSRVPIPLRKLIEDKQSVKNKKQQEDLNQSGNPNSSKTKNQNQNPVQKAQNRSEDSKNHQTKLISSDLQFNLDHIKKTVGNSSDIVIRDFQAGKNGEIKLGIIYTDGLTDSASIQDFILDTLMVEIRNSELDEAVLNHTDCFEMIKSHILPVGGIVEINDFQKLFNHVLSGDTMLLMDGSPKGMALGSRDWADRGVQEPSSQTVVRGPKDGFTETLRTNTALIRRRIKDSNLWLETKQIGEKTQTDVAIMYLKGVADDKTVSELQSRLNRINIDAILESGYIEELIQDEVYTPFPTVYNTERPDAVAAAILEGRIAILIDGTPFVLIVPALMVHFFQSSEDYYQRADIATLIRVLRYLSFFLALLTPSLYIAVSTFHQEMLPTPLLISLASQREGVPFPAFVEAMLMEVVFEILREAGVRMPRAIGSSISIVGALVIGQAAVEAGFVSATMVIIVSLTAICSFVFPANSMAMAFRMLRFLFMILAATFGLYGIILGLIVMVLHLNSIRSFGLPYLAPNAPFILQDQKDNIIRMPHWSLIKRPRLISKNDTDRGEVSSPKPPR</sequence>
<evidence type="ECO:0000313" key="7">
    <source>
        <dbReference type="EMBL" id="TKH13283.1"/>
    </source>
</evidence>
<comment type="similarity">
    <text evidence="2 4">Belongs to the GerABKA family.</text>
</comment>
<dbReference type="Proteomes" id="UP000309170">
    <property type="component" value="Unassembled WGS sequence"/>
</dbReference>
<dbReference type="GO" id="GO:0009847">
    <property type="term" value="P:spore germination"/>
    <property type="evidence" value="ECO:0007669"/>
    <property type="project" value="UniProtKB-UniRule"/>
</dbReference>
<feature type="transmembrane region" description="Helical" evidence="6">
    <location>
        <begin position="485"/>
        <end position="510"/>
    </location>
</feature>
<dbReference type="GO" id="GO:0005886">
    <property type="term" value="C:plasma membrane"/>
    <property type="evidence" value="ECO:0007669"/>
    <property type="project" value="UniProtKB-SubCell"/>
</dbReference>
<dbReference type="PANTHER" id="PTHR22550:SF5">
    <property type="entry name" value="LEUCINE ZIPPER PROTEIN 4"/>
    <property type="match status" value="1"/>
</dbReference>
<dbReference type="Pfam" id="PF03323">
    <property type="entry name" value="GerA"/>
    <property type="match status" value="1"/>
</dbReference>
<feature type="transmembrane region" description="Helical" evidence="6">
    <location>
        <begin position="321"/>
        <end position="342"/>
    </location>
</feature>
<evidence type="ECO:0000256" key="6">
    <source>
        <dbReference type="SAM" id="Phobius"/>
    </source>
</evidence>
<evidence type="ECO:0000256" key="3">
    <source>
        <dbReference type="ARBA" id="ARBA00023136"/>
    </source>
</evidence>
<keyword evidence="6" id="KW-1133">Transmembrane helix</keyword>
<feature type="transmembrane region" description="Helical" evidence="6">
    <location>
        <begin position="452"/>
        <end position="473"/>
    </location>
</feature>
<feature type="compositionally biased region" description="Polar residues" evidence="5">
    <location>
        <begin position="32"/>
        <end position="56"/>
    </location>
</feature>
<comment type="caution">
    <text evidence="7">The sequence shown here is derived from an EMBL/GenBank/DDBJ whole genome shotgun (WGS) entry which is preliminary data.</text>
</comment>
<dbReference type="AlphaFoldDB" id="A0A9X9ET64"/>
<name>A0A9X9ET64_9BACI</name>